<evidence type="ECO:0000313" key="3">
    <source>
        <dbReference type="Proteomes" id="UP000748756"/>
    </source>
</evidence>
<keyword evidence="3" id="KW-1185">Reference proteome</keyword>
<gene>
    <name evidence="2" type="ORF">BG015_004536</name>
</gene>
<evidence type="ECO:0000313" key="2">
    <source>
        <dbReference type="EMBL" id="KAF9127465.1"/>
    </source>
</evidence>
<dbReference type="Proteomes" id="UP000748756">
    <property type="component" value="Unassembled WGS sequence"/>
</dbReference>
<organism evidence="2 3">
    <name type="scientific">Linnemannia schmuckeri</name>
    <dbReference type="NCBI Taxonomy" id="64567"/>
    <lineage>
        <taxon>Eukaryota</taxon>
        <taxon>Fungi</taxon>
        <taxon>Fungi incertae sedis</taxon>
        <taxon>Mucoromycota</taxon>
        <taxon>Mortierellomycotina</taxon>
        <taxon>Mortierellomycetes</taxon>
        <taxon>Mortierellales</taxon>
        <taxon>Mortierellaceae</taxon>
        <taxon>Linnemannia</taxon>
    </lineage>
</organism>
<proteinExistence type="predicted"/>
<sequence length="577" mass="64286">MDTKDIRSDRRKFLTEGHPFDSVTECAQRFYGQFTFKDYGAATDAFRSSLKGIQENHPWAKQFLEQAATVEFKTEERPLVDLACTRFTRQRSRTIPGALAKAAAEATMAAIESNRQLNHISSKLITKRSIQTLGELDTTSPSPNTNKTMGVATTTTTTGLPWSKLGYPEGGPGTPSDKEEDDGSHVPYPLGNHPNKCARISIEPSIASSSSKKPSFLQDLDSLAILNQDISWVEGDINLLELFETFGTIQGQRGLLTLAKDNIADLSDGSPFVLSLTNEEYNAALCSKPTAPSIPEKWPTFQDVIGRVLQAKYSFDEVFDAVKNESMRDPIVEYIHAMCYSYNHYFHFRSRIPEDLNEREGFADTTWQIIRGALRLADIETRYLEIPVAGVEVRKNADKNLLEDTKEQAHQADGVGYLAEAGTGAAQIYLAESSMLFNAGIRKRAQDERKVKRDMRDSLISQLTDFCKEASPPAGFSVFGSSSSGAETKFYRMDIAGAFRLHQVGTMTIPIAKMGFATKLRRSIATALEFALLIVAERERREMVKDVNELERQTLLRACSKIARTTKSPINKIKKKE</sequence>
<feature type="region of interest" description="Disordered" evidence="1">
    <location>
        <begin position="135"/>
        <end position="192"/>
    </location>
</feature>
<feature type="compositionally biased region" description="Polar residues" evidence="1">
    <location>
        <begin position="135"/>
        <end position="152"/>
    </location>
</feature>
<dbReference type="AlphaFoldDB" id="A0A9P5RA48"/>
<name>A0A9P5RA48_9FUNG</name>
<evidence type="ECO:0000256" key="1">
    <source>
        <dbReference type="SAM" id="MobiDB-lite"/>
    </source>
</evidence>
<dbReference type="OrthoDB" id="2402888at2759"/>
<reference evidence="2" key="1">
    <citation type="journal article" date="2020" name="Fungal Divers.">
        <title>Resolving the Mortierellaceae phylogeny through synthesis of multi-gene phylogenetics and phylogenomics.</title>
        <authorList>
            <person name="Vandepol N."/>
            <person name="Liber J."/>
            <person name="Desiro A."/>
            <person name="Na H."/>
            <person name="Kennedy M."/>
            <person name="Barry K."/>
            <person name="Grigoriev I.V."/>
            <person name="Miller A.N."/>
            <person name="O'Donnell K."/>
            <person name="Stajich J.E."/>
            <person name="Bonito G."/>
        </authorList>
    </citation>
    <scope>NUCLEOTIDE SEQUENCE</scope>
    <source>
        <strain evidence="2">NRRL 6426</strain>
    </source>
</reference>
<accession>A0A9P5RA48</accession>
<dbReference type="EMBL" id="JAAAUQ010002127">
    <property type="protein sequence ID" value="KAF9127465.1"/>
    <property type="molecule type" value="Genomic_DNA"/>
</dbReference>
<protein>
    <submittedName>
        <fullName evidence="2">Uncharacterized protein</fullName>
    </submittedName>
</protein>
<comment type="caution">
    <text evidence="2">The sequence shown here is derived from an EMBL/GenBank/DDBJ whole genome shotgun (WGS) entry which is preliminary data.</text>
</comment>